<evidence type="ECO:0008006" key="3">
    <source>
        <dbReference type="Google" id="ProtNLM"/>
    </source>
</evidence>
<reference evidence="2" key="1">
    <citation type="journal article" date="2019" name="Int. J. Syst. Evol. Microbiol.">
        <title>The Global Catalogue of Microorganisms (GCM) 10K type strain sequencing project: providing services to taxonomists for standard genome sequencing and annotation.</title>
        <authorList>
            <consortium name="The Broad Institute Genomics Platform"/>
            <consortium name="The Broad Institute Genome Sequencing Center for Infectious Disease"/>
            <person name="Wu L."/>
            <person name="Ma J."/>
        </authorList>
    </citation>
    <scope>NUCLEOTIDE SEQUENCE [LARGE SCALE GENOMIC DNA]</scope>
    <source>
        <strain evidence="2">JCM 17688</strain>
    </source>
</reference>
<dbReference type="RefSeq" id="WP_344996983.1">
    <property type="nucleotide sequence ID" value="NZ_BAABFR010000042.1"/>
</dbReference>
<keyword evidence="2" id="KW-1185">Reference proteome</keyword>
<proteinExistence type="predicted"/>
<gene>
    <name evidence="1" type="ORF">GCM10023147_28560</name>
</gene>
<dbReference type="Proteomes" id="UP001500635">
    <property type="component" value="Unassembled WGS sequence"/>
</dbReference>
<evidence type="ECO:0000313" key="2">
    <source>
        <dbReference type="Proteomes" id="UP001500635"/>
    </source>
</evidence>
<name>A0ABP8JSF6_9ACTN</name>
<comment type="caution">
    <text evidence="1">The sequence shown here is derived from an EMBL/GenBank/DDBJ whole genome shotgun (WGS) entry which is preliminary data.</text>
</comment>
<accession>A0ABP8JSF6</accession>
<organism evidence="1 2">
    <name type="scientific">Tsukamurella soli</name>
    <dbReference type="NCBI Taxonomy" id="644556"/>
    <lineage>
        <taxon>Bacteria</taxon>
        <taxon>Bacillati</taxon>
        <taxon>Actinomycetota</taxon>
        <taxon>Actinomycetes</taxon>
        <taxon>Mycobacteriales</taxon>
        <taxon>Tsukamurellaceae</taxon>
        <taxon>Tsukamurella</taxon>
    </lineage>
</organism>
<evidence type="ECO:0000313" key="1">
    <source>
        <dbReference type="EMBL" id="GAA4395380.1"/>
    </source>
</evidence>
<dbReference type="EMBL" id="BAABFR010000042">
    <property type="protein sequence ID" value="GAA4395380.1"/>
    <property type="molecule type" value="Genomic_DNA"/>
</dbReference>
<sequence length="84" mass="9128">MAEQWRVQFDAEVTFVNGGGLQAQGFRLDIAGDDIADADLADYFALRHLGLLMVATVTVGNKVLLREAHKGSRGGPSDPETRRD</sequence>
<protein>
    <recommendedName>
        <fullName evidence="3">Cyclase</fullName>
    </recommendedName>
</protein>